<dbReference type="EMBL" id="JACXST010000001">
    <property type="protein sequence ID" value="MBD9359673.1"/>
    <property type="molecule type" value="Genomic_DNA"/>
</dbReference>
<dbReference type="Proteomes" id="UP000641152">
    <property type="component" value="Unassembled WGS sequence"/>
</dbReference>
<organism evidence="1 2">
    <name type="scientific">Methylomonas fluvii</name>
    <dbReference type="NCBI Taxonomy" id="1854564"/>
    <lineage>
        <taxon>Bacteria</taxon>
        <taxon>Pseudomonadati</taxon>
        <taxon>Pseudomonadota</taxon>
        <taxon>Gammaproteobacteria</taxon>
        <taxon>Methylococcales</taxon>
        <taxon>Methylococcaceae</taxon>
        <taxon>Methylomonas</taxon>
    </lineage>
</organism>
<accession>A0ABR9D981</accession>
<evidence type="ECO:0000313" key="2">
    <source>
        <dbReference type="Proteomes" id="UP000641152"/>
    </source>
</evidence>
<proteinExistence type="predicted"/>
<name>A0ABR9D981_9GAMM</name>
<evidence type="ECO:0000313" key="1">
    <source>
        <dbReference type="EMBL" id="MBD9359673.1"/>
    </source>
</evidence>
<dbReference type="RefSeq" id="WP_192392531.1">
    <property type="nucleotide sequence ID" value="NZ_CAJHIU010000001.1"/>
</dbReference>
<gene>
    <name evidence="1" type="ORF">EBB_03745</name>
</gene>
<reference evidence="1 2" key="1">
    <citation type="submission" date="2020-09" db="EMBL/GenBank/DDBJ databases">
        <title>Methylomonas albis sp. nov. and Methylomonas fluvii sp. nov.: Two cold-adapted methanotrophs from the River Elbe and an amended description of Methylovulum psychrotolerans strain Eb1.</title>
        <authorList>
            <person name="Bussmann I.K."/>
            <person name="Klings K.-W."/>
            <person name="Warnstedt J."/>
            <person name="Hoppert M."/>
            <person name="Saborowski A."/>
            <person name="Horn F."/>
            <person name="Liebner S."/>
        </authorList>
    </citation>
    <scope>NUCLEOTIDE SEQUENCE [LARGE SCALE GENOMIC DNA]</scope>
    <source>
        <strain evidence="1 2">EbB</strain>
    </source>
</reference>
<sequence length="226" mass="25894">MGRSFGLVDYKIQEAEYFLDQLLCAGKRLNFMEVQFVGSAFVTALRSVTFAMQASLKGTTQFDDWYSLKQAKLRNDPLAKFFHDFRTVTNHIGANLVGGGLNDRNGTKYFFLPCHDLPNVPDLDVATACQMQFISVLELVFECYIQFATLINGQHYFTEEHFHVQGKTAEDAEEELGYPRGWTKLGLPVDAEWRWKVLRKSADGCLIAHQFERWLNKSPPHPDDMQ</sequence>
<keyword evidence="2" id="KW-1185">Reference proteome</keyword>
<comment type="caution">
    <text evidence="1">The sequence shown here is derived from an EMBL/GenBank/DDBJ whole genome shotgun (WGS) entry which is preliminary data.</text>
</comment>
<protein>
    <submittedName>
        <fullName evidence="1">Uncharacterized protein</fullName>
    </submittedName>
</protein>